<sequence length="350" mass="39240">MRRASSAPRPEERPVRRVSSKISATRDRAAPRETAGNARRYRQRKTSFRALFSRINAAFTHLCRHKEARQTRPGGLSDVLREDSERGACPSTFTDSADRINEDFWVFASSRDLPSDIEIGQAALEKLFDRLRLFAGKNAHVGILLFVRPRKAPHRGEIIVLQSILHVWGAGEAAGGRKLLAQMAIPAKRVESVNHAPHMSHSRITRDPTHHTSWRLRHLASRSLLSTACNELLDQQPSRTPVQYRLSPEPFSAPCSPWPQLVLMRDVDLRGQSRRAALPLEEDRSPASCPRSTFALTRPPRGLRSRGLRRLPAFALTSALNPFSGLACPFVALRYNAPCNRAKCSVQLHP</sequence>
<reference evidence="3" key="1">
    <citation type="submission" date="2016-10" db="EMBL/GenBank/DDBJ databases">
        <authorList>
            <person name="Varghese N."/>
            <person name="Submissions S."/>
        </authorList>
    </citation>
    <scope>NUCLEOTIDE SEQUENCE [LARGE SCALE GENOMIC DNA]</scope>
    <source>
        <strain evidence="3">DSM 26894</strain>
    </source>
</reference>
<feature type="region of interest" description="Disordered" evidence="1">
    <location>
        <begin position="1"/>
        <end position="40"/>
    </location>
</feature>
<evidence type="ECO:0000313" key="3">
    <source>
        <dbReference type="Proteomes" id="UP000199392"/>
    </source>
</evidence>
<evidence type="ECO:0000256" key="1">
    <source>
        <dbReference type="SAM" id="MobiDB-lite"/>
    </source>
</evidence>
<gene>
    <name evidence="2" type="ORF">SAMN04488050_12445</name>
</gene>
<name>A0A1I6WJI4_9RHOB</name>
<protein>
    <submittedName>
        <fullName evidence="2">Uncharacterized protein</fullName>
    </submittedName>
</protein>
<accession>A0A1I6WJI4</accession>
<dbReference type="Proteomes" id="UP000199392">
    <property type="component" value="Unassembled WGS sequence"/>
</dbReference>
<dbReference type="AlphaFoldDB" id="A0A1I6WJI4"/>
<keyword evidence="3" id="KW-1185">Reference proteome</keyword>
<dbReference type="STRING" id="311180.SAMN04488050_12445"/>
<dbReference type="EMBL" id="FOZW01000024">
    <property type="protein sequence ID" value="SFT26178.1"/>
    <property type="molecule type" value="Genomic_DNA"/>
</dbReference>
<evidence type="ECO:0000313" key="2">
    <source>
        <dbReference type="EMBL" id="SFT26178.1"/>
    </source>
</evidence>
<organism evidence="2 3">
    <name type="scientific">Alloyangia pacifica</name>
    <dbReference type="NCBI Taxonomy" id="311180"/>
    <lineage>
        <taxon>Bacteria</taxon>
        <taxon>Pseudomonadati</taxon>
        <taxon>Pseudomonadota</taxon>
        <taxon>Alphaproteobacteria</taxon>
        <taxon>Rhodobacterales</taxon>
        <taxon>Roseobacteraceae</taxon>
        <taxon>Alloyangia</taxon>
    </lineage>
</organism>
<proteinExistence type="predicted"/>